<evidence type="ECO:0000313" key="3">
    <source>
        <dbReference type="Proteomes" id="UP000762676"/>
    </source>
</evidence>
<name>A0AAV4GY75_9GAST</name>
<gene>
    <name evidence="2" type="ORF">ElyMa_006136700</name>
</gene>
<evidence type="ECO:0000256" key="1">
    <source>
        <dbReference type="SAM" id="MobiDB-lite"/>
    </source>
</evidence>
<evidence type="ECO:0000313" key="2">
    <source>
        <dbReference type="EMBL" id="GFR89913.1"/>
    </source>
</evidence>
<proteinExistence type="predicted"/>
<accession>A0AAV4GY75</accession>
<feature type="region of interest" description="Disordered" evidence="1">
    <location>
        <begin position="19"/>
        <end position="58"/>
    </location>
</feature>
<sequence>MSSQIERLARNTWAMEEDGVENGELLSLRDHEDVGGSAGGGESSGGGHGGGGGPSVVGYGGAELDITVGIIQTKTEEKRRDSKNSDDQCNMSEILNKLTEAIRRNTTERRGRGVVFQHYNAYPPF</sequence>
<comment type="caution">
    <text evidence="2">The sequence shown here is derived from an EMBL/GenBank/DDBJ whole genome shotgun (WGS) entry which is preliminary data.</text>
</comment>
<dbReference type="EMBL" id="BMAT01012322">
    <property type="protein sequence ID" value="GFR89913.1"/>
    <property type="molecule type" value="Genomic_DNA"/>
</dbReference>
<feature type="compositionally biased region" description="Gly residues" evidence="1">
    <location>
        <begin position="36"/>
        <end position="58"/>
    </location>
</feature>
<dbReference type="Proteomes" id="UP000762676">
    <property type="component" value="Unassembled WGS sequence"/>
</dbReference>
<reference evidence="2 3" key="1">
    <citation type="journal article" date="2021" name="Elife">
        <title>Chloroplast acquisition without the gene transfer in kleptoplastic sea slugs, Plakobranchus ocellatus.</title>
        <authorList>
            <person name="Maeda T."/>
            <person name="Takahashi S."/>
            <person name="Yoshida T."/>
            <person name="Shimamura S."/>
            <person name="Takaki Y."/>
            <person name="Nagai Y."/>
            <person name="Toyoda A."/>
            <person name="Suzuki Y."/>
            <person name="Arimoto A."/>
            <person name="Ishii H."/>
            <person name="Satoh N."/>
            <person name="Nishiyama T."/>
            <person name="Hasebe M."/>
            <person name="Maruyama T."/>
            <person name="Minagawa J."/>
            <person name="Obokata J."/>
            <person name="Shigenobu S."/>
        </authorList>
    </citation>
    <scope>NUCLEOTIDE SEQUENCE [LARGE SCALE GENOMIC DNA]</scope>
</reference>
<dbReference type="AlphaFoldDB" id="A0AAV4GY75"/>
<feature type="compositionally biased region" description="Basic and acidic residues" evidence="1">
    <location>
        <begin position="74"/>
        <end position="86"/>
    </location>
</feature>
<keyword evidence="3" id="KW-1185">Reference proteome</keyword>
<feature type="region of interest" description="Disordered" evidence="1">
    <location>
        <begin position="72"/>
        <end position="91"/>
    </location>
</feature>
<protein>
    <submittedName>
        <fullName evidence="2">Uncharacterized protein</fullName>
    </submittedName>
</protein>
<organism evidence="2 3">
    <name type="scientific">Elysia marginata</name>
    <dbReference type="NCBI Taxonomy" id="1093978"/>
    <lineage>
        <taxon>Eukaryota</taxon>
        <taxon>Metazoa</taxon>
        <taxon>Spiralia</taxon>
        <taxon>Lophotrochozoa</taxon>
        <taxon>Mollusca</taxon>
        <taxon>Gastropoda</taxon>
        <taxon>Heterobranchia</taxon>
        <taxon>Euthyneura</taxon>
        <taxon>Panpulmonata</taxon>
        <taxon>Sacoglossa</taxon>
        <taxon>Placobranchoidea</taxon>
        <taxon>Plakobranchidae</taxon>
        <taxon>Elysia</taxon>
    </lineage>
</organism>